<dbReference type="RefSeq" id="WP_281043066.1">
    <property type="nucleotide sequence ID" value="NZ_JARYGZ010000001.1"/>
</dbReference>
<gene>
    <name evidence="3" type="ORF">QGN17_03175</name>
</gene>
<accession>A0ABT6MXF1</accession>
<evidence type="ECO:0000256" key="1">
    <source>
        <dbReference type="SAM" id="MobiDB-lite"/>
    </source>
</evidence>
<proteinExistence type="predicted"/>
<evidence type="ECO:0000313" key="3">
    <source>
        <dbReference type="EMBL" id="MDH7637724.1"/>
    </source>
</evidence>
<dbReference type="Gene3D" id="3.20.20.140">
    <property type="entry name" value="Metal-dependent hydrolases"/>
    <property type="match status" value="1"/>
</dbReference>
<feature type="region of interest" description="Disordered" evidence="1">
    <location>
        <begin position="447"/>
        <end position="466"/>
    </location>
</feature>
<keyword evidence="4" id="KW-1185">Reference proteome</keyword>
<protein>
    <submittedName>
        <fullName evidence="3">Amidohydrolase family protein</fullName>
    </submittedName>
</protein>
<sequence length="466" mass="49538">MTGVARGAIAVMAALSLGMGAQSVSPRGIAPWRIDPFPSTYRPLPRSDFLLTNAIVLDGAGHHLDRGEVLVRDGKIVQVGVSLAHAPGVRVVDAGGRWVTPGIIDVHTHNGTFVVPLTDIDKDSSDVSELNSPDVADTWIETAVNVQDTGFSRALEGGVTTMQILPGSSPIFGGRSVIVHPIEATNIAAMKVPDAPQGFKMACGENPKSQDADAHDIHGPTSRQGEITYIRDAFMAARDYRDAWTRYAQGKAASPPRRDLKAEALAGILAGDIHVNMHCYRSDDMATMLEVAHEFGFTIGSFHHAVEAYKIPALLRNAGTCAAVWGDWWGFKMEGLDGVRANAAMLDRAGVCVSMHSDSAITGQRLNVEAAKAGGAGRAIGIDVPPERMIEWVTSNSARILGMQTRIGTLAPGYDADLVIWSADPFSVYARADLVVIDGAVAYDRASPPAHSPSDFELGRTGAPHP</sequence>
<reference evidence="3" key="1">
    <citation type="submission" date="2023-04" db="EMBL/GenBank/DDBJ databases">
        <title>Sphingomonas sp. MAHUQ-71 isolated from rice field.</title>
        <authorList>
            <person name="Huq M.A."/>
        </authorList>
    </citation>
    <scope>NUCLEOTIDE SEQUENCE</scope>
    <source>
        <strain evidence="3">MAHUQ-71</strain>
    </source>
</reference>
<feature type="domain" description="Amidohydrolase 3" evidence="2">
    <location>
        <begin position="343"/>
        <end position="443"/>
    </location>
</feature>
<organism evidence="3 4">
    <name type="scientific">Sphingomonas oryzagri</name>
    <dbReference type="NCBI Taxonomy" id="3042314"/>
    <lineage>
        <taxon>Bacteria</taxon>
        <taxon>Pseudomonadati</taxon>
        <taxon>Pseudomonadota</taxon>
        <taxon>Alphaproteobacteria</taxon>
        <taxon>Sphingomonadales</taxon>
        <taxon>Sphingomonadaceae</taxon>
        <taxon>Sphingomonas</taxon>
    </lineage>
</organism>
<dbReference type="InterPro" id="IPR032466">
    <property type="entry name" value="Metal_Hydrolase"/>
</dbReference>
<dbReference type="EMBL" id="JARYGZ010000001">
    <property type="protein sequence ID" value="MDH7637724.1"/>
    <property type="molecule type" value="Genomic_DNA"/>
</dbReference>
<dbReference type="InterPro" id="IPR011059">
    <property type="entry name" value="Metal-dep_hydrolase_composite"/>
</dbReference>
<dbReference type="Pfam" id="PF07969">
    <property type="entry name" value="Amidohydro_3"/>
    <property type="match status" value="1"/>
</dbReference>
<comment type="caution">
    <text evidence="3">The sequence shown here is derived from an EMBL/GenBank/DDBJ whole genome shotgun (WGS) entry which is preliminary data.</text>
</comment>
<dbReference type="PANTHER" id="PTHR43135:SF3">
    <property type="entry name" value="ALPHA-D-RIBOSE 1-METHYLPHOSPHONATE 5-TRIPHOSPHATE DIPHOSPHATASE"/>
    <property type="match status" value="1"/>
</dbReference>
<dbReference type="InterPro" id="IPR051781">
    <property type="entry name" value="Metallo-dep_Hydrolase"/>
</dbReference>
<dbReference type="Gene3D" id="2.30.40.10">
    <property type="entry name" value="Urease, subunit C, domain 1"/>
    <property type="match status" value="1"/>
</dbReference>
<dbReference type="Proteomes" id="UP001160625">
    <property type="component" value="Unassembled WGS sequence"/>
</dbReference>
<dbReference type="SUPFAM" id="SSF51338">
    <property type="entry name" value="Composite domain of metallo-dependent hydrolases"/>
    <property type="match status" value="1"/>
</dbReference>
<dbReference type="SUPFAM" id="SSF51556">
    <property type="entry name" value="Metallo-dependent hydrolases"/>
    <property type="match status" value="1"/>
</dbReference>
<dbReference type="InterPro" id="IPR013108">
    <property type="entry name" value="Amidohydro_3"/>
</dbReference>
<evidence type="ECO:0000313" key="4">
    <source>
        <dbReference type="Proteomes" id="UP001160625"/>
    </source>
</evidence>
<name>A0ABT6MXF1_9SPHN</name>
<dbReference type="PANTHER" id="PTHR43135">
    <property type="entry name" value="ALPHA-D-RIBOSE 1-METHYLPHOSPHONATE 5-TRIPHOSPHATE DIPHOSPHATASE"/>
    <property type="match status" value="1"/>
</dbReference>
<evidence type="ECO:0000259" key="2">
    <source>
        <dbReference type="Pfam" id="PF07969"/>
    </source>
</evidence>